<keyword evidence="2" id="KW-1185">Reference proteome</keyword>
<dbReference type="OrthoDB" id="5859941at2759"/>
<dbReference type="OMA" id="CSAKCEM"/>
<accession>A0A7I4Y3Q0</accession>
<dbReference type="PANTHER" id="PTHR21459:SF2">
    <property type="entry name" value="PROTEIN CBG08968"/>
    <property type="match status" value="1"/>
</dbReference>
<feature type="region of interest" description="Disordered" evidence="1">
    <location>
        <begin position="174"/>
        <end position="212"/>
    </location>
</feature>
<evidence type="ECO:0000313" key="3">
    <source>
        <dbReference type="WBParaSite" id="HCON_00047400-00001"/>
    </source>
</evidence>
<feature type="compositionally biased region" description="Basic and acidic residues" evidence="1">
    <location>
        <begin position="174"/>
        <end position="184"/>
    </location>
</feature>
<protein>
    <submittedName>
        <fullName evidence="3">RNA polymerase II elongation factor Ell</fullName>
    </submittedName>
</protein>
<sequence length="212" mass="23985">MNVDVGADNSRSALYSTLVKFKSDAKIVDEKACRITWVGIGEQASETATRTFDKEAIKEVIESSGDDELIREFNSGKITLCRYPKNKPSAGNHKPRIIKITLGNQCLRDRLLEHMRAGRLSLTRDFVHSYARTDYTREELEYDRSLRKKAEKMNQEEGKLAYVVRDLCIHKLKNPRDLPSKDRGSSPSLTLRDPQTRPAPTDFAATSPAATR</sequence>
<evidence type="ECO:0000256" key="1">
    <source>
        <dbReference type="SAM" id="MobiDB-lite"/>
    </source>
</evidence>
<proteinExistence type="predicted"/>
<evidence type="ECO:0000313" key="2">
    <source>
        <dbReference type="Proteomes" id="UP000025227"/>
    </source>
</evidence>
<organism evidence="2 3">
    <name type="scientific">Haemonchus contortus</name>
    <name type="common">Barber pole worm</name>
    <dbReference type="NCBI Taxonomy" id="6289"/>
    <lineage>
        <taxon>Eukaryota</taxon>
        <taxon>Metazoa</taxon>
        <taxon>Ecdysozoa</taxon>
        <taxon>Nematoda</taxon>
        <taxon>Chromadorea</taxon>
        <taxon>Rhabditida</taxon>
        <taxon>Rhabditina</taxon>
        <taxon>Rhabditomorpha</taxon>
        <taxon>Strongyloidea</taxon>
        <taxon>Trichostrongylidae</taxon>
        <taxon>Haemonchus</taxon>
    </lineage>
</organism>
<dbReference type="WBParaSite" id="HCON_00047400-00001">
    <property type="protein sequence ID" value="HCON_00047400-00001"/>
    <property type="gene ID" value="HCON_00047400"/>
</dbReference>
<dbReference type="PANTHER" id="PTHR21459">
    <property type="entry name" value="PROTEIN CBG08968"/>
    <property type="match status" value="1"/>
</dbReference>
<reference evidence="3" key="1">
    <citation type="submission" date="2020-12" db="UniProtKB">
        <authorList>
            <consortium name="WormBaseParasite"/>
        </authorList>
    </citation>
    <scope>IDENTIFICATION</scope>
    <source>
        <strain evidence="3">MHco3</strain>
    </source>
</reference>
<name>A0A7I4Y3Q0_HAECO</name>
<dbReference type="Proteomes" id="UP000025227">
    <property type="component" value="Unplaced"/>
</dbReference>
<dbReference type="AlphaFoldDB" id="A0A7I4Y3Q0"/>